<reference evidence="7 10" key="1">
    <citation type="journal article" date="2011" name="Nature">
        <title>The Medicago genome provides insight into the evolution of rhizobial symbioses.</title>
        <authorList>
            <person name="Young N.D."/>
            <person name="Debelle F."/>
            <person name="Oldroyd G.E."/>
            <person name="Geurts R."/>
            <person name="Cannon S.B."/>
            <person name="Udvardi M.K."/>
            <person name="Benedito V.A."/>
            <person name="Mayer K.F."/>
            <person name="Gouzy J."/>
            <person name="Schoof H."/>
            <person name="Van de Peer Y."/>
            <person name="Proost S."/>
            <person name="Cook D.R."/>
            <person name="Meyers B.C."/>
            <person name="Spannagl M."/>
            <person name="Cheung F."/>
            <person name="De Mita S."/>
            <person name="Krishnakumar V."/>
            <person name="Gundlach H."/>
            <person name="Zhou S."/>
            <person name="Mudge J."/>
            <person name="Bharti A.K."/>
            <person name="Murray J.D."/>
            <person name="Naoumkina M.A."/>
            <person name="Rosen B."/>
            <person name="Silverstein K.A."/>
            <person name="Tang H."/>
            <person name="Rombauts S."/>
            <person name="Zhao P.X."/>
            <person name="Zhou P."/>
            <person name="Barbe V."/>
            <person name="Bardou P."/>
            <person name="Bechner M."/>
            <person name="Bellec A."/>
            <person name="Berger A."/>
            <person name="Berges H."/>
            <person name="Bidwell S."/>
            <person name="Bisseling T."/>
            <person name="Choisne N."/>
            <person name="Couloux A."/>
            <person name="Denny R."/>
            <person name="Deshpande S."/>
            <person name="Dai X."/>
            <person name="Doyle J.J."/>
            <person name="Dudez A.M."/>
            <person name="Farmer A.D."/>
            <person name="Fouteau S."/>
            <person name="Franken C."/>
            <person name="Gibelin C."/>
            <person name="Gish J."/>
            <person name="Goldstein S."/>
            <person name="Gonzalez A.J."/>
            <person name="Green P.J."/>
            <person name="Hallab A."/>
            <person name="Hartog M."/>
            <person name="Hua A."/>
            <person name="Humphray S.J."/>
            <person name="Jeong D.H."/>
            <person name="Jing Y."/>
            <person name="Jocker A."/>
            <person name="Kenton S.M."/>
            <person name="Kim D.J."/>
            <person name="Klee K."/>
            <person name="Lai H."/>
            <person name="Lang C."/>
            <person name="Lin S."/>
            <person name="Macmil S.L."/>
            <person name="Magdelenat G."/>
            <person name="Matthews L."/>
            <person name="McCorrison J."/>
            <person name="Monaghan E.L."/>
            <person name="Mun J.H."/>
            <person name="Najar F.Z."/>
            <person name="Nicholson C."/>
            <person name="Noirot C."/>
            <person name="O'Bleness M."/>
            <person name="Paule C.R."/>
            <person name="Poulain J."/>
            <person name="Prion F."/>
            <person name="Qin B."/>
            <person name="Qu C."/>
            <person name="Retzel E.F."/>
            <person name="Riddle C."/>
            <person name="Sallet E."/>
            <person name="Samain S."/>
            <person name="Samson N."/>
            <person name="Sanders I."/>
            <person name="Saurat O."/>
            <person name="Scarpelli C."/>
            <person name="Schiex T."/>
            <person name="Segurens B."/>
            <person name="Severin A.J."/>
            <person name="Sherrier D.J."/>
            <person name="Shi R."/>
            <person name="Sims S."/>
            <person name="Singer S.R."/>
            <person name="Sinharoy S."/>
            <person name="Sterck L."/>
            <person name="Viollet A."/>
            <person name="Wang B.B."/>
            <person name="Wang K."/>
            <person name="Wang M."/>
            <person name="Wang X."/>
            <person name="Warfsmann J."/>
            <person name="Weissenbach J."/>
            <person name="White D.D."/>
            <person name="White J.D."/>
            <person name="Wiley G.B."/>
            <person name="Wincker P."/>
            <person name="Xing Y."/>
            <person name="Yang L."/>
            <person name="Yao Z."/>
            <person name="Ying F."/>
            <person name="Zhai J."/>
            <person name="Zhou L."/>
            <person name="Zuber A."/>
            <person name="Denarie J."/>
            <person name="Dixon R.A."/>
            <person name="May G.D."/>
            <person name="Schwartz D.C."/>
            <person name="Rogers J."/>
            <person name="Quetier F."/>
            <person name="Town C.D."/>
            <person name="Roe B.A."/>
        </authorList>
    </citation>
    <scope>NUCLEOTIDE SEQUENCE [LARGE SCALE GENOMIC DNA]</scope>
    <source>
        <strain evidence="7">A17</strain>
        <strain evidence="9 10">cv. Jemalong A17</strain>
    </source>
</reference>
<dbReference type="GO" id="GO:0016020">
    <property type="term" value="C:membrane"/>
    <property type="evidence" value="ECO:0000318"/>
    <property type="project" value="GO_Central"/>
</dbReference>
<reference evidence="9" key="3">
    <citation type="submission" date="2015-04" db="UniProtKB">
        <authorList>
            <consortium name="EnsemblPlants"/>
        </authorList>
    </citation>
    <scope>IDENTIFICATION</scope>
    <source>
        <strain evidence="9">cv. Jemalong A17</strain>
    </source>
</reference>
<dbReference type="GO" id="GO:0022857">
    <property type="term" value="F:transmembrane transporter activity"/>
    <property type="evidence" value="ECO:0000318"/>
    <property type="project" value="GO_Central"/>
</dbReference>
<evidence type="ECO:0000256" key="3">
    <source>
        <dbReference type="ARBA" id="ARBA00022989"/>
    </source>
</evidence>
<feature type="transmembrane region" description="Helical" evidence="6">
    <location>
        <begin position="198"/>
        <end position="220"/>
    </location>
</feature>
<evidence type="ECO:0000256" key="4">
    <source>
        <dbReference type="ARBA" id="ARBA00023136"/>
    </source>
</evidence>
<feature type="compositionally biased region" description="Acidic residues" evidence="5">
    <location>
        <begin position="394"/>
        <end position="405"/>
    </location>
</feature>
<dbReference type="eggNOG" id="KOG2641">
    <property type="taxonomic scope" value="Eukaryota"/>
</dbReference>
<dbReference type="OrthoDB" id="5348404at2759"/>
<keyword evidence="3 6" id="KW-1133">Transmembrane helix</keyword>
<reference evidence="7 10" key="2">
    <citation type="journal article" date="2014" name="BMC Genomics">
        <title>An improved genome release (version Mt4.0) for the model legume Medicago truncatula.</title>
        <authorList>
            <person name="Tang H."/>
            <person name="Krishnakumar V."/>
            <person name="Bidwell S."/>
            <person name="Rosen B."/>
            <person name="Chan A."/>
            <person name="Zhou S."/>
            <person name="Gentzbittel L."/>
            <person name="Childs K.L."/>
            <person name="Yandell M."/>
            <person name="Gundlach H."/>
            <person name="Mayer K.F."/>
            <person name="Schwartz D.C."/>
            <person name="Town C.D."/>
        </authorList>
    </citation>
    <scope>GENOME REANNOTATION</scope>
    <source>
        <strain evidence="9 10">cv. Jemalong A17</strain>
    </source>
</reference>
<feature type="transmembrane region" description="Helical" evidence="6">
    <location>
        <begin position="241"/>
        <end position="262"/>
    </location>
</feature>
<feature type="transmembrane region" description="Helical" evidence="6">
    <location>
        <begin position="20"/>
        <end position="40"/>
    </location>
</feature>
<evidence type="ECO:0000313" key="7">
    <source>
        <dbReference type="EMBL" id="AES65580.2"/>
    </source>
</evidence>
<feature type="transmembrane region" description="Helical" evidence="6">
    <location>
        <begin position="164"/>
        <end position="186"/>
    </location>
</feature>
<dbReference type="AlphaFoldDB" id="G7IIM9"/>
<dbReference type="Proteomes" id="UP000002051">
    <property type="component" value="Chromosome 2"/>
</dbReference>
<dbReference type="KEGG" id="mtr:11441222"/>
<gene>
    <name evidence="9" type="primary">11441222</name>
    <name evidence="7" type="ordered locus">MTR_2g042580</name>
    <name evidence="8" type="ORF">MtrunA17_Chr2g0300991</name>
</gene>
<dbReference type="PaxDb" id="3880-AES65580"/>
<organism evidence="7 10">
    <name type="scientific">Medicago truncatula</name>
    <name type="common">Barrel medic</name>
    <name type="synonym">Medicago tribuloides</name>
    <dbReference type="NCBI Taxonomy" id="3880"/>
    <lineage>
        <taxon>Eukaryota</taxon>
        <taxon>Viridiplantae</taxon>
        <taxon>Streptophyta</taxon>
        <taxon>Embryophyta</taxon>
        <taxon>Tracheophyta</taxon>
        <taxon>Spermatophyta</taxon>
        <taxon>Magnoliopsida</taxon>
        <taxon>eudicotyledons</taxon>
        <taxon>Gunneridae</taxon>
        <taxon>Pentapetalae</taxon>
        <taxon>rosids</taxon>
        <taxon>fabids</taxon>
        <taxon>Fabales</taxon>
        <taxon>Fabaceae</taxon>
        <taxon>Papilionoideae</taxon>
        <taxon>50 kb inversion clade</taxon>
        <taxon>NPAAA clade</taxon>
        <taxon>Hologalegina</taxon>
        <taxon>IRL clade</taxon>
        <taxon>Trifolieae</taxon>
        <taxon>Medicago</taxon>
    </lineage>
</organism>
<evidence type="ECO:0000256" key="2">
    <source>
        <dbReference type="ARBA" id="ARBA00022692"/>
    </source>
</evidence>
<dbReference type="Gramene" id="rna9512">
    <property type="protein sequence ID" value="RHN73666.1"/>
    <property type="gene ID" value="gene9512"/>
</dbReference>
<feature type="transmembrane region" description="Helical" evidence="6">
    <location>
        <begin position="274"/>
        <end position="294"/>
    </location>
</feature>
<evidence type="ECO:0000313" key="9">
    <source>
        <dbReference type="EnsemblPlants" id="AES65580"/>
    </source>
</evidence>
<dbReference type="STRING" id="3880.G7IIM9"/>
<accession>G7IIM9</accession>
<dbReference type="Proteomes" id="UP000265566">
    <property type="component" value="Chromosome 2"/>
</dbReference>
<reference evidence="8" key="4">
    <citation type="journal article" date="2018" name="Nat. Plants">
        <title>Whole-genome landscape of Medicago truncatula symbiotic genes.</title>
        <authorList>
            <person name="Pecrix Y."/>
            <person name="Gamas P."/>
            <person name="Carrere S."/>
        </authorList>
    </citation>
    <scope>NUCLEOTIDE SEQUENCE</scope>
    <source>
        <tissue evidence="8">Leaves</tissue>
    </source>
</reference>
<dbReference type="GO" id="GO:1900458">
    <property type="term" value="P:negative regulation of brassinosteroid mediated signaling pathway"/>
    <property type="evidence" value="ECO:0000318"/>
    <property type="project" value="GO_Central"/>
</dbReference>
<dbReference type="SMART" id="SM01417">
    <property type="entry name" value="Solute_trans_a"/>
    <property type="match status" value="1"/>
</dbReference>
<dbReference type="InterPro" id="IPR005178">
    <property type="entry name" value="Ostalpha/TMEM184C"/>
</dbReference>
<dbReference type="Pfam" id="PF03619">
    <property type="entry name" value="Solute_trans_a"/>
    <property type="match status" value="1"/>
</dbReference>
<evidence type="ECO:0000256" key="1">
    <source>
        <dbReference type="ARBA" id="ARBA00004141"/>
    </source>
</evidence>
<evidence type="ECO:0000256" key="5">
    <source>
        <dbReference type="SAM" id="MobiDB-lite"/>
    </source>
</evidence>
<evidence type="ECO:0000313" key="8">
    <source>
        <dbReference type="EMBL" id="RHN73666.1"/>
    </source>
</evidence>
<accession>A0A0C3V2J0</accession>
<proteinExistence type="predicted"/>
<dbReference type="PANTHER" id="PTHR23423">
    <property type="entry name" value="ORGANIC SOLUTE TRANSPORTER-RELATED"/>
    <property type="match status" value="1"/>
</dbReference>
<comment type="subcellular location">
    <subcellularLocation>
        <location evidence="1">Membrane</location>
        <topology evidence="1">Multi-pass membrane protein</topology>
    </subcellularLocation>
</comment>
<keyword evidence="10" id="KW-1185">Reference proteome</keyword>
<name>G7IIM9_MEDTR</name>
<dbReference type="GO" id="GO:0098876">
    <property type="term" value="P:vesicle-mediated transport to the plasma membrane"/>
    <property type="evidence" value="ECO:0000318"/>
    <property type="project" value="GO_Central"/>
</dbReference>
<dbReference type="EMBL" id="PSQE01000002">
    <property type="protein sequence ID" value="RHN73666.1"/>
    <property type="molecule type" value="Genomic_DNA"/>
</dbReference>
<feature type="region of interest" description="Disordered" evidence="5">
    <location>
        <begin position="391"/>
        <end position="424"/>
    </location>
</feature>
<keyword evidence="2 6" id="KW-0812">Transmembrane</keyword>
<evidence type="ECO:0000313" key="10">
    <source>
        <dbReference type="Proteomes" id="UP000002051"/>
    </source>
</evidence>
<evidence type="ECO:0000256" key="6">
    <source>
        <dbReference type="SAM" id="Phobius"/>
    </source>
</evidence>
<keyword evidence="4 6" id="KW-0472">Membrane</keyword>
<dbReference type="EnsemblPlants" id="AES65580">
    <property type="protein sequence ID" value="AES65580"/>
    <property type="gene ID" value="MTR_2g042580"/>
</dbReference>
<dbReference type="HOGENOM" id="CLU_012923_0_2_1"/>
<protein>
    <submittedName>
        <fullName evidence="7">Organic solute transporter ostalpha protein</fullName>
    </submittedName>
    <submittedName>
        <fullName evidence="8">Putative organic solute transporter subunit alpha/Transmembrane protein</fullName>
    </submittedName>
</protein>
<dbReference type="EMBL" id="CM001218">
    <property type="protein sequence ID" value="AES65580.2"/>
    <property type="molecule type" value="Genomic_DNA"/>
</dbReference>
<sequence>MASNHFSNYEGIYNIVHQPALIVAGCSVLVALVLSLFLIFQHLRSYTNPSEQKWIVAVISMVPIYATESIISLWNPRLSLACDILRNYYEAFALYSFGRYLISCLGGERKVVELLEDESEEHLEKPLLHDSDENNGTEQRSFCNFFWHPCRLGKDLLAIEKFGLVQYMILKTVCAFLAMILELFGVYGDGEFKWYYGYPYMAVVLNFSQIWALYCLVQFYNVTHERLQPIKPLAKFISFKAIVFATWWQGVGIALLCTFRVLPNDGKLQTGLQDFLICIEMAIAAVAHVFVFSAKPYNFVPVSSAHGRVTKETIEATLDIDEGGEHKPAVLKETTTQVEAPRTSVKESVQDIVVEGGQRVVKDVALTINQAIGPVEKGVTKIQKTFHKKTVVSSDDEEEESDIEIETNVTENLTAKESDDNEMV</sequence>